<reference evidence="6 9" key="1">
    <citation type="submission" date="2016-10" db="EMBL/GenBank/DDBJ databases">
        <authorList>
            <person name="Varghese N."/>
            <person name="Submissions S."/>
        </authorList>
    </citation>
    <scope>NUCLEOTIDE SEQUENCE [LARGE SCALE GENOMIC DNA]</scope>
    <source>
        <strain evidence="6 9">WG10</strain>
    </source>
</reference>
<dbReference type="GO" id="GO:0043190">
    <property type="term" value="C:ATP-binding cassette (ABC) transporter complex"/>
    <property type="evidence" value="ECO:0007669"/>
    <property type="project" value="InterPro"/>
</dbReference>
<dbReference type="EMBL" id="FMYT01000012">
    <property type="protein sequence ID" value="SDC71728.1"/>
    <property type="molecule type" value="Genomic_DNA"/>
</dbReference>
<dbReference type="CDD" id="cd00995">
    <property type="entry name" value="PBP2_NikA_DppA_OppA_like"/>
    <property type="match status" value="1"/>
</dbReference>
<evidence type="ECO:0000313" key="9">
    <source>
        <dbReference type="Proteomes" id="UP000324896"/>
    </source>
</evidence>
<gene>
    <name evidence="7" type="ORF">BY453_11761</name>
    <name evidence="6" type="ORF">SAMN04488597_11262</name>
</gene>
<evidence type="ECO:0000256" key="2">
    <source>
        <dbReference type="ARBA" id="ARBA00022448"/>
    </source>
</evidence>
<evidence type="ECO:0000313" key="7">
    <source>
        <dbReference type="EMBL" id="TDS29573.1"/>
    </source>
</evidence>
<dbReference type="SUPFAM" id="SSF53850">
    <property type="entry name" value="Periplasmic binding protein-like II"/>
    <property type="match status" value="1"/>
</dbReference>
<keyword evidence="3 4" id="KW-0732">Signal</keyword>
<evidence type="ECO:0000259" key="5">
    <source>
        <dbReference type="Pfam" id="PF00496"/>
    </source>
</evidence>
<dbReference type="PIRSF" id="PIRSF002741">
    <property type="entry name" value="MppA"/>
    <property type="match status" value="1"/>
</dbReference>
<evidence type="ECO:0000256" key="4">
    <source>
        <dbReference type="SAM" id="SignalP"/>
    </source>
</evidence>
<dbReference type="RefSeq" id="WP_133505686.1">
    <property type="nucleotide sequence ID" value="NZ_FMYT01000012.1"/>
</dbReference>
<dbReference type="InterPro" id="IPR000914">
    <property type="entry name" value="SBP_5_dom"/>
</dbReference>
<dbReference type="Proteomes" id="UP000324896">
    <property type="component" value="Unassembled WGS sequence"/>
</dbReference>
<sequence>MLKNKYIYLFIITVLCLGLLTNPAAAQDDSLNIAIPGRAQTLDPAYLQRVLSDWPVMNSIFNGLVKYKPGTFEVVPDLAKEWEISEDNTEITFQLKEGIEFHKGYGEFTAEDVKFSFERIITEDANSPEAQSFINLERVEVINQYTVKLILTQPMGRLFTSTLPFNAGLIVSKKAVEEMGREKFASNPIGTGPYVFEEWDVNNNITLKRNDDYFEAGAEYGEIVFMPMSDPTSQELALQSGEIDIGQLTLDNFDQISQMEKFEAEIYPDLAIQYVAFNTSKEPLNNKKLREALRYIINPEEILIGAFAGKAERAHSILLEDMTGYWQAPAFKLEDVGEDYVWDLLAEAGYPKGEGLELEYVTDANEERRLIGALIQDQLSRFNIDLNVEALEVGPKIDRWQDGSYDITYARFTNTVDPGYNFQWNLSEQLGKWNLFHWSNKEYDNLWQEAETTLDSNLRAENYKKMQQLMNDDSIGIWVTHGVKTPAWITEIEPVFSPDGVILPWLISSSEE</sequence>
<proteinExistence type="inferred from homology"/>
<reference evidence="7 8" key="2">
    <citation type="submission" date="2019-03" db="EMBL/GenBank/DDBJ databases">
        <title>Deep subsurface shale carbon reservoir microbial communities from Ohio and West Virginia, USA.</title>
        <authorList>
            <person name="Wrighton K."/>
        </authorList>
    </citation>
    <scope>NUCLEOTIDE SEQUENCE [LARGE SCALE GENOMIC DNA]</scope>
    <source>
        <strain evidence="7 8">UTICA-S4D12</strain>
    </source>
</reference>
<dbReference type="AlphaFoldDB" id="A0A1G6NVE7"/>
<protein>
    <submittedName>
        <fullName evidence="6">Peptide/nickel transport system substrate-binding protein</fullName>
    </submittedName>
</protein>
<comment type="similarity">
    <text evidence="1">Belongs to the bacterial solute-binding protein 5 family.</text>
</comment>
<dbReference type="Gene3D" id="3.10.105.10">
    <property type="entry name" value="Dipeptide-binding Protein, Domain 3"/>
    <property type="match status" value="1"/>
</dbReference>
<dbReference type="Gene3D" id="3.40.190.10">
    <property type="entry name" value="Periplasmic binding protein-like II"/>
    <property type="match status" value="1"/>
</dbReference>
<feature type="chain" id="PRO_5033740826" evidence="4">
    <location>
        <begin position="27"/>
        <end position="512"/>
    </location>
</feature>
<dbReference type="PANTHER" id="PTHR30290:SF9">
    <property type="entry name" value="OLIGOPEPTIDE-BINDING PROTEIN APPA"/>
    <property type="match status" value="1"/>
</dbReference>
<feature type="signal peptide" evidence="4">
    <location>
        <begin position="1"/>
        <end position="26"/>
    </location>
</feature>
<keyword evidence="2" id="KW-0813">Transport</keyword>
<organism evidence="6 9">
    <name type="scientific">Halanaerobium congolense</name>
    <dbReference type="NCBI Taxonomy" id="54121"/>
    <lineage>
        <taxon>Bacteria</taxon>
        <taxon>Bacillati</taxon>
        <taxon>Bacillota</taxon>
        <taxon>Clostridia</taxon>
        <taxon>Halanaerobiales</taxon>
        <taxon>Halanaerobiaceae</taxon>
        <taxon>Halanaerobium</taxon>
    </lineage>
</organism>
<dbReference type="InterPro" id="IPR030678">
    <property type="entry name" value="Peptide/Ni-bd"/>
</dbReference>
<dbReference type="EMBL" id="SOAA01000017">
    <property type="protein sequence ID" value="TDS29573.1"/>
    <property type="molecule type" value="Genomic_DNA"/>
</dbReference>
<dbReference type="GO" id="GO:1904680">
    <property type="term" value="F:peptide transmembrane transporter activity"/>
    <property type="evidence" value="ECO:0007669"/>
    <property type="project" value="TreeGrafter"/>
</dbReference>
<evidence type="ECO:0000256" key="3">
    <source>
        <dbReference type="ARBA" id="ARBA00022729"/>
    </source>
</evidence>
<dbReference type="InterPro" id="IPR039424">
    <property type="entry name" value="SBP_5"/>
</dbReference>
<dbReference type="GO" id="GO:0015833">
    <property type="term" value="P:peptide transport"/>
    <property type="evidence" value="ECO:0007669"/>
    <property type="project" value="TreeGrafter"/>
</dbReference>
<feature type="domain" description="Solute-binding protein family 5" evidence="5">
    <location>
        <begin position="73"/>
        <end position="428"/>
    </location>
</feature>
<accession>A0A1G6NVE7</accession>
<dbReference type="Pfam" id="PF00496">
    <property type="entry name" value="SBP_bac_5"/>
    <property type="match status" value="1"/>
</dbReference>
<evidence type="ECO:0000313" key="8">
    <source>
        <dbReference type="Proteomes" id="UP000295758"/>
    </source>
</evidence>
<dbReference type="Gene3D" id="3.90.76.10">
    <property type="entry name" value="Dipeptide-binding Protein, Domain 1"/>
    <property type="match status" value="1"/>
</dbReference>
<dbReference type="GO" id="GO:0042597">
    <property type="term" value="C:periplasmic space"/>
    <property type="evidence" value="ECO:0007669"/>
    <property type="project" value="UniProtKB-ARBA"/>
</dbReference>
<evidence type="ECO:0000313" key="6">
    <source>
        <dbReference type="EMBL" id="SDC71728.1"/>
    </source>
</evidence>
<dbReference type="Proteomes" id="UP000295758">
    <property type="component" value="Unassembled WGS sequence"/>
</dbReference>
<dbReference type="PANTHER" id="PTHR30290">
    <property type="entry name" value="PERIPLASMIC BINDING COMPONENT OF ABC TRANSPORTER"/>
    <property type="match status" value="1"/>
</dbReference>
<evidence type="ECO:0000256" key="1">
    <source>
        <dbReference type="ARBA" id="ARBA00005695"/>
    </source>
</evidence>
<name>A0A1G6NVE7_9FIRM</name>